<evidence type="ECO:0000259" key="11">
    <source>
        <dbReference type="SMART" id="SM00329"/>
    </source>
</evidence>
<comment type="domain">
    <text evidence="9">The N-terminal region may be exposed to the interior of the granule, whereas the C-terminal portion may be embedded in the membrane. During phagocytosis and degranulation, proteases may be released and activated and cleave BPI at the junction of the N- and C-terminal portions of the molecule, providing controlled release of the N-terminal antibacterial fragment when bacteria are ingested.</text>
</comment>
<evidence type="ECO:0000256" key="2">
    <source>
        <dbReference type="ARBA" id="ARBA00017827"/>
    </source>
</evidence>
<dbReference type="InterPro" id="IPR032942">
    <property type="entry name" value="BPI/LBP/Plunc"/>
</dbReference>
<name>A0A8X8BMU8_POLSE</name>
<feature type="chain" id="PRO_5036503021" description="Bactericidal permeability-increasing protein" evidence="10">
    <location>
        <begin position="19"/>
        <end position="345"/>
    </location>
</feature>
<dbReference type="SMART" id="SM00329">
    <property type="entry name" value="BPI2"/>
    <property type="match status" value="1"/>
</dbReference>
<evidence type="ECO:0000256" key="4">
    <source>
        <dbReference type="ARBA" id="ARBA00022588"/>
    </source>
</evidence>
<keyword evidence="9 10" id="KW-0732">Signal</keyword>
<feature type="non-terminal residue" evidence="12">
    <location>
        <position position="1"/>
    </location>
</feature>
<dbReference type="Pfam" id="PF02886">
    <property type="entry name" value="LBP_BPI_CETP_C"/>
    <property type="match status" value="1"/>
</dbReference>
<dbReference type="GO" id="GO:0008289">
    <property type="term" value="F:lipid binding"/>
    <property type="evidence" value="ECO:0007669"/>
    <property type="project" value="InterPro"/>
</dbReference>
<keyword evidence="9" id="KW-0325">Glycoprotein</keyword>
<dbReference type="InterPro" id="IPR017943">
    <property type="entry name" value="Bactericidal_perm-incr_a/b_dom"/>
</dbReference>
<dbReference type="EMBL" id="JAATIS010004524">
    <property type="protein sequence ID" value="KAG2461321.1"/>
    <property type="molecule type" value="Genomic_DNA"/>
</dbReference>
<dbReference type="Pfam" id="PF01273">
    <property type="entry name" value="LBP_BPI_CETP"/>
    <property type="match status" value="1"/>
</dbReference>
<keyword evidence="7 9" id="KW-1015">Disulfide bond</keyword>
<feature type="domain" description="Lipid-binding serum glycoprotein C-terminal" evidence="11">
    <location>
        <begin position="198"/>
        <end position="342"/>
    </location>
</feature>
<dbReference type="InterPro" id="IPR001124">
    <property type="entry name" value="Lipid-bd_serum_glycop_C"/>
</dbReference>
<keyword evidence="13" id="KW-1185">Reference proteome</keyword>
<dbReference type="SUPFAM" id="SSF55394">
    <property type="entry name" value="Bactericidal permeability-increasing protein, BPI"/>
    <property type="match status" value="2"/>
</dbReference>
<accession>A0A8X8BMU8</accession>
<evidence type="ECO:0000313" key="12">
    <source>
        <dbReference type="EMBL" id="KAG2461321.1"/>
    </source>
</evidence>
<evidence type="ECO:0000256" key="1">
    <source>
        <dbReference type="ARBA" id="ARBA00007292"/>
    </source>
</evidence>
<dbReference type="GO" id="GO:0050829">
    <property type="term" value="P:defense response to Gram-negative bacterium"/>
    <property type="evidence" value="ECO:0007669"/>
    <property type="project" value="UniProtKB-UniRule"/>
</dbReference>
<evidence type="ECO:0000256" key="9">
    <source>
        <dbReference type="RuleBase" id="RU369039"/>
    </source>
</evidence>
<proteinExistence type="inferred from homology"/>
<dbReference type="GO" id="GO:0045087">
    <property type="term" value="P:innate immune response"/>
    <property type="evidence" value="ECO:0007669"/>
    <property type="project" value="UniProtKB-UniRule"/>
</dbReference>
<feature type="non-terminal residue" evidence="12">
    <location>
        <position position="345"/>
    </location>
</feature>
<dbReference type="InterPro" id="IPR017942">
    <property type="entry name" value="Lipid-bd_serum_glycop_N"/>
</dbReference>
<evidence type="ECO:0000313" key="13">
    <source>
        <dbReference type="Proteomes" id="UP000886611"/>
    </source>
</evidence>
<feature type="signal peptide" evidence="10">
    <location>
        <begin position="1"/>
        <end position="18"/>
    </location>
</feature>
<evidence type="ECO:0000256" key="3">
    <source>
        <dbReference type="ARBA" id="ARBA00022529"/>
    </source>
</evidence>
<evidence type="ECO:0000256" key="7">
    <source>
        <dbReference type="ARBA" id="ARBA00023157"/>
    </source>
</evidence>
<dbReference type="AlphaFoldDB" id="A0A8X8BMU8"/>
<evidence type="ECO:0000256" key="8">
    <source>
        <dbReference type="ARBA" id="ARBA00025943"/>
    </source>
</evidence>
<organism evidence="12 13">
    <name type="scientific">Polypterus senegalus</name>
    <name type="common">Senegal bichir</name>
    <dbReference type="NCBI Taxonomy" id="55291"/>
    <lineage>
        <taxon>Eukaryota</taxon>
        <taxon>Metazoa</taxon>
        <taxon>Chordata</taxon>
        <taxon>Craniata</taxon>
        <taxon>Vertebrata</taxon>
        <taxon>Euteleostomi</taxon>
        <taxon>Actinopterygii</taxon>
        <taxon>Polypteriformes</taxon>
        <taxon>Polypteridae</taxon>
        <taxon>Polypterus</taxon>
    </lineage>
</organism>
<keyword evidence="3 9" id="KW-0929">Antimicrobial</keyword>
<evidence type="ECO:0000256" key="6">
    <source>
        <dbReference type="ARBA" id="ARBA00023022"/>
    </source>
</evidence>
<evidence type="ECO:0000256" key="10">
    <source>
        <dbReference type="SAM" id="SignalP"/>
    </source>
</evidence>
<comment type="function">
    <text evidence="9">The cytotoxic action of BPI is limited to many species of Gram-negative bacteria; this specificity may be explained by a strong affinity of the very basic N-terminal half for the negatively charged lipopolysaccharides that are unique to the Gram-negative bacterial outer envelope.</text>
</comment>
<comment type="subunit">
    <text evidence="8 9">Monomer. Homodimer; disulfide-linked.</text>
</comment>
<dbReference type="Proteomes" id="UP000886611">
    <property type="component" value="Unassembled WGS sequence"/>
</dbReference>
<keyword evidence="4 9" id="KW-0399">Innate immunity</keyword>
<reference evidence="12 13" key="1">
    <citation type="journal article" date="2021" name="Cell">
        <title>Tracing the genetic footprints of vertebrate landing in non-teleost ray-finned fishes.</title>
        <authorList>
            <person name="Bi X."/>
            <person name="Wang K."/>
            <person name="Yang L."/>
            <person name="Pan H."/>
            <person name="Jiang H."/>
            <person name="Wei Q."/>
            <person name="Fang M."/>
            <person name="Yu H."/>
            <person name="Zhu C."/>
            <person name="Cai Y."/>
            <person name="He Y."/>
            <person name="Gan X."/>
            <person name="Zeng H."/>
            <person name="Yu D."/>
            <person name="Zhu Y."/>
            <person name="Jiang H."/>
            <person name="Qiu Q."/>
            <person name="Yang H."/>
            <person name="Zhang Y.E."/>
            <person name="Wang W."/>
            <person name="Zhu M."/>
            <person name="He S."/>
            <person name="Zhang G."/>
        </authorList>
    </citation>
    <scope>NUCLEOTIDE SEQUENCE [LARGE SCALE GENOMIC DNA]</scope>
    <source>
        <strain evidence="12">Bchr_013</strain>
    </source>
</reference>
<gene>
    <name evidence="12" type="primary">Lbp</name>
    <name evidence="12" type="ORF">GTO96_0008363</name>
</gene>
<comment type="caution">
    <text evidence="12">The sequence shown here is derived from an EMBL/GenBank/DDBJ whole genome shotgun (WGS) entry which is preliminary data.</text>
</comment>
<comment type="domain">
    <text evidence="9">The N- and C-terminal barrels adopt an identical fold despite having only 13% of conserved residues.</text>
</comment>
<keyword evidence="6 9" id="KW-0044">Antibiotic</keyword>
<keyword evidence="5 9" id="KW-0391">Immunity</keyword>
<dbReference type="PANTHER" id="PTHR10504">
    <property type="entry name" value="BACTERICIDAL PERMEABILITY-INCREASING BPI PROTEIN-RELATED"/>
    <property type="match status" value="1"/>
</dbReference>
<comment type="subcellular location">
    <subcellularLocation>
        <location evidence="9">Secreted</location>
    </subcellularLocation>
</comment>
<evidence type="ECO:0000256" key="5">
    <source>
        <dbReference type="ARBA" id="ARBA00022859"/>
    </source>
</evidence>
<keyword evidence="9" id="KW-0964">Secreted</keyword>
<protein>
    <recommendedName>
        <fullName evidence="2 9">Bactericidal permeability-increasing protein</fullName>
        <shortName evidence="9">BPI</shortName>
    </recommendedName>
</protein>
<comment type="similarity">
    <text evidence="1">Belongs to the BPI/LBP/Plunc superfamily. BPI/LBP family.</text>
</comment>
<dbReference type="PANTHER" id="PTHR10504:SF84">
    <property type="entry name" value="BACTERICIDAL PERMEABILITY-INCREASING PROTEIN"/>
    <property type="match status" value="1"/>
</dbReference>
<dbReference type="GO" id="GO:0005615">
    <property type="term" value="C:extracellular space"/>
    <property type="evidence" value="ECO:0007669"/>
    <property type="project" value="UniProtKB-UniRule"/>
</dbReference>
<dbReference type="Gene3D" id="3.15.20.10">
    <property type="entry name" value="Bactericidal permeability-increasing protein, domain 2"/>
    <property type="match status" value="1"/>
</dbReference>
<sequence length="345" mass="37867">MFHILFLGLLVIIPDSLCTNPGVVARITEKGLNYGLEIGISVLQEKLQQLTVPSFSGTEHIPIVGSVEYSFTHHEKGSADLSVSDLSITANINVDTDKSGVPVLSAGSCTSQIGSMTVRFHGGHSWLYNLFDLVIEEILRYEINQFTPVNTIAEAEYGLINNPIISQNYIDVDLKGEIISRTHPQKNTLVPQAFSLPDNDNSMLYLGLSEYLLNTGAQVYYDSGIFQMTVTQDTWPAGMPFSLNTNTLGILIPQVAKLYPDLPVQMQIIANKAPTVTMMANSVTMEIPFTVQVQGIKPQNTVVPIFTLNVPNVLQNFMEIALSMDTLPKMNGEKIGHILSSTVYS</sequence>
<dbReference type="Gene3D" id="3.15.10.10">
    <property type="entry name" value="Bactericidal permeability-increasing protein, domain 1"/>
    <property type="match status" value="1"/>
</dbReference>